<proteinExistence type="predicted"/>
<sequence>MDTVSVNVDGYGEVAVPAGTSAELVLEQANIEAASRPKKNAFPPLAVLINNELAPLSAPIGAPCSIKPVYPDSPMGTEVYRRSLCFILALAAREIVPSRRLTVSMAIGNGYYHYFDDNEPVSAQLLEALSRRMRELVLSDLPIRIVTRAWEEALEYFKTSNQSDTLALMEYINDPFIQMNECNGFRDFHIAPLVPRTGLLSVWELVPYRRGMLLRFPHTKTPYEMDPFSDVPVLYDIAEEYEHKARILNAESVGALNRINQSGNIQDFILVAEALQNKKLALIADRIAEKSDKTKVVLIAGPSSSGKTTTAKKLAIQLKVLGFRPIHIELDNYFVDRSRTPLDKDGKPDFECLEALDIEYLNQQLLDLFDGKEVELPLYDFKSGTRKASGRKISLSNNEILILEGIHGLNDRLTPHIPAENKLKIYVSALTQLNIDDHNRVRTTDYRLLRRMVRDYNFRGHSAQATLGMWSSVQRGERLYIFPFQGSADIAFNSALDYELGVLKVFAEPLLQAVKPQHDEYPDARRIQAFISRISPISPQYVPSDSILREFIGGSVFKY</sequence>
<accession>A0A3P3XLH6</accession>
<protein>
    <submittedName>
        <fullName evidence="2">AAA ATPase</fullName>
    </submittedName>
</protein>
<dbReference type="SMART" id="SM00382">
    <property type="entry name" value="AAA"/>
    <property type="match status" value="1"/>
</dbReference>
<dbReference type="CDD" id="cd02028">
    <property type="entry name" value="UMPK_like"/>
    <property type="match status" value="1"/>
</dbReference>
<dbReference type="InterPro" id="IPR018163">
    <property type="entry name" value="Thr/Ala-tRNA-synth_IIc_edit"/>
</dbReference>
<gene>
    <name evidence="2" type="ORF">SPIROBIBN47_50043</name>
</gene>
<dbReference type="Gene3D" id="3.30.980.10">
    <property type="entry name" value="Threonyl-trna Synthetase, Chain A, domain 2"/>
    <property type="match status" value="1"/>
</dbReference>
<dbReference type="InterPro" id="IPR027417">
    <property type="entry name" value="P-loop_NTPase"/>
</dbReference>
<dbReference type="GO" id="GO:0016301">
    <property type="term" value="F:kinase activity"/>
    <property type="evidence" value="ECO:0007669"/>
    <property type="project" value="InterPro"/>
</dbReference>
<name>A0A3P3XLH6_9SPIR</name>
<dbReference type="Gene3D" id="3.40.50.300">
    <property type="entry name" value="P-loop containing nucleotide triphosphate hydrolases"/>
    <property type="match status" value="1"/>
</dbReference>
<dbReference type="PANTHER" id="PTHR10285">
    <property type="entry name" value="URIDINE KINASE"/>
    <property type="match status" value="1"/>
</dbReference>
<organism evidence="2">
    <name type="scientific">uncultured spirochete</name>
    <dbReference type="NCBI Taxonomy" id="156406"/>
    <lineage>
        <taxon>Bacteria</taxon>
        <taxon>Pseudomonadati</taxon>
        <taxon>Spirochaetota</taxon>
        <taxon>Spirochaetia</taxon>
        <taxon>Spirochaetales</taxon>
        <taxon>environmental samples</taxon>
    </lineage>
</organism>
<dbReference type="SUPFAM" id="SSF52540">
    <property type="entry name" value="P-loop containing nucleoside triphosphate hydrolases"/>
    <property type="match status" value="1"/>
</dbReference>
<dbReference type="Pfam" id="PF00485">
    <property type="entry name" value="PRK"/>
    <property type="match status" value="1"/>
</dbReference>
<feature type="domain" description="AAA+ ATPase" evidence="1">
    <location>
        <begin position="293"/>
        <end position="453"/>
    </location>
</feature>
<evidence type="ECO:0000313" key="2">
    <source>
        <dbReference type="EMBL" id="SLM15537.1"/>
    </source>
</evidence>
<dbReference type="EMBL" id="FWDM01000037">
    <property type="protein sequence ID" value="SLM15537.1"/>
    <property type="molecule type" value="Genomic_DNA"/>
</dbReference>
<dbReference type="AlphaFoldDB" id="A0A3P3XLH6"/>
<dbReference type="PRINTS" id="PR00988">
    <property type="entry name" value="URIDINKINASE"/>
</dbReference>
<dbReference type="InterPro" id="IPR006083">
    <property type="entry name" value="PRK/URK"/>
</dbReference>
<reference evidence="2" key="1">
    <citation type="submission" date="2017-02" db="EMBL/GenBank/DDBJ databases">
        <authorList>
            <person name="Regsiter A."/>
            <person name="William W."/>
        </authorList>
    </citation>
    <scope>NUCLEOTIDE SEQUENCE</scope>
    <source>
        <strain evidence="2">Bib</strain>
    </source>
</reference>
<dbReference type="InterPro" id="IPR003593">
    <property type="entry name" value="AAA+_ATPase"/>
</dbReference>
<dbReference type="SUPFAM" id="SSF55186">
    <property type="entry name" value="ThrRS/AlaRS common domain"/>
    <property type="match status" value="1"/>
</dbReference>
<dbReference type="GO" id="GO:0005524">
    <property type="term" value="F:ATP binding"/>
    <property type="evidence" value="ECO:0007669"/>
    <property type="project" value="InterPro"/>
</dbReference>
<evidence type="ECO:0000259" key="1">
    <source>
        <dbReference type="SMART" id="SM00382"/>
    </source>
</evidence>